<dbReference type="PRINTS" id="PR00039">
    <property type="entry name" value="HTHLYSR"/>
</dbReference>
<keyword evidence="3" id="KW-0238">DNA-binding</keyword>
<organism evidence="6 7">
    <name type="scientific">Vagococcus carniphilus</name>
    <dbReference type="NCBI Taxonomy" id="218144"/>
    <lineage>
        <taxon>Bacteria</taxon>
        <taxon>Bacillati</taxon>
        <taxon>Bacillota</taxon>
        <taxon>Bacilli</taxon>
        <taxon>Lactobacillales</taxon>
        <taxon>Enterococcaceae</taxon>
        <taxon>Vagococcus</taxon>
    </lineage>
</organism>
<dbReference type="InterPro" id="IPR036388">
    <property type="entry name" value="WH-like_DNA-bd_sf"/>
</dbReference>
<dbReference type="InterPro" id="IPR000847">
    <property type="entry name" value="LysR_HTH_N"/>
</dbReference>
<dbReference type="Proteomes" id="UP000288028">
    <property type="component" value="Unassembled WGS sequence"/>
</dbReference>
<dbReference type="GO" id="GO:0003700">
    <property type="term" value="F:DNA-binding transcription factor activity"/>
    <property type="evidence" value="ECO:0007669"/>
    <property type="project" value="InterPro"/>
</dbReference>
<dbReference type="InterPro" id="IPR036390">
    <property type="entry name" value="WH_DNA-bd_sf"/>
</dbReference>
<dbReference type="OrthoDB" id="9803735at2"/>
<dbReference type="FunFam" id="1.10.10.10:FF:000001">
    <property type="entry name" value="LysR family transcriptional regulator"/>
    <property type="match status" value="1"/>
</dbReference>
<dbReference type="AlphaFoldDB" id="A0A430APS1"/>
<reference evidence="6 7" key="1">
    <citation type="submission" date="2017-05" db="EMBL/GenBank/DDBJ databases">
        <title>Vagococcus spp. assemblies.</title>
        <authorList>
            <person name="Gulvik C.A."/>
        </authorList>
    </citation>
    <scope>NUCLEOTIDE SEQUENCE [LARGE SCALE GENOMIC DNA]</scope>
    <source>
        <strain evidence="6 7">SS1714</strain>
    </source>
</reference>
<evidence type="ECO:0000313" key="6">
    <source>
        <dbReference type="EMBL" id="RSU10056.1"/>
    </source>
</evidence>
<evidence type="ECO:0000259" key="5">
    <source>
        <dbReference type="PROSITE" id="PS50931"/>
    </source>
</evidence>
<dbReference type="RefSeq" id="WP_126796389.1">
    <property type="nucleotide sequence ID" value="NZ_CP060720.1"/>
</dbReference>
<gene>
    <name evidence="6" type="ORF">CBF28_14245</name>
</gene>
<dbReference type="Pfam" id="PF03466">
    <property type="entry name" value="LysR_substrate"/>
    <property type="match status" value="1"/>
</dbReference>
<dbReference type="GO" id="GO:0000976">
    <property type="term" value="F:transcription cis-regulatory region binding"/>
    <property type="evidence" value="ECO:0007669"/>
    <property type="project" value="TreeGrafter"/>
</dbReference>
<name>A0A430APS1_9ENTE</name>
<comment type="caution">
    <text evidence="6">The sequence shown here is derived from an EMBL/GenBank/DDBJ whole genome shotgun (WGS) entry which is preliminary data.</text>
</comment>
<proteinExistence type="inferred from homology"/>
<sequence>MTIRQLQIFLEVCNHLSITKTAQSLYLSQPAVSKAIKELEQEIGLQLFDRINGKIFLNEEGRLFRIKAQQLLKDFDSLTHFSSVYEDITPIRIGVSLTIGLKTLPIAIEIFKKKYPETPLKIYAENIEQIQERLLNGDIDVAFTEGFESNQLFDLEFLSTYPIICVCGTNSPWAQKKKYKKEEFIQFPFLLREKGSSLRDVFDRSTKKENIEIVPLLESVNTEVLITNAIYHMGVTILPMPLAKKEIRNHTLVEIKLENITMQSTNYIVTLQGKRKNVKLDELITIFKEVESDFKDNEKT</sequence>
<dbReference type="Gene3D" id="3.40.190.290">
    <property type="match status" value="1"/>
</dbReference>
<dbReference type="EMBL" id="NGKB01000020">
    <property type="protein sequence ID" value="RSU10056.1"/>
    <property type="molecule type" value="Genomic_DNA"/>
</dbReference>
<dbReference type="SUPFAM" id="SSF46785">
    <property type="entry name" value="Winged helix' DNA-binding domain"/>
    <property type="match status" value="1"/>
</dbReference>
<dbReference type="Gene3D" id="1.10.10.10">
    <property type="entry name" value="Winged helix-like DNA-binding domain superfamily/Winged helix DNA-binding domain"/>
    <property type="match status" value="1"/>
</dbReference>
<feature type="domain" description="HTH lysR-type" evidence="5">
    <location>
        <begin position="1"/>
        <end position="58"/>
    </location>
</feature>
<dbReference type="SUPFAM" id="SSF53850">
    <property type="entry name" value="Periplasmic binding protein-like II"/>
    <property type="match status" value="1"/>
</dbReference>
<keyword evidence="2" id="KW-0805">Transcription regulation</keyword>
<dbReference type="PANTHER" id="PTHR30126:SF40">
    <property type="entry name" value="HTH-TYPE TRANSCRIPTIONAL REGULATOR GLTR"/>
    <property type="match status" value="1"/>
</dbReference>
<accession>A0A430APS1</accession>
<dbReference type="CDD" id="cd05466">
    <property type="entry name" value="PBP2_LTTR_substrate"/>
    <property type="match status" value="1"/>
</dbReference>
<dbReference type="Pfam" id="PF00126">
    <property type="entry name" value="HTH_1"/>
    <property type="match status" value="1"/>
</dbReference>
<keyword evidence="7" id="KW-1185">Reference proteome</keyword>
<dbReference type="GeneID" id="95581881"/>
<dbReference type="PROSITE" id="PS50931">
    <property type="entry name" value="HTH_LYSR"/>
    <property type="match status" value="1"/>
</dbReference>
<dbReference type="InterPro" id="IPR005119">
    <property type="entry name" value="LysR_subst-bd"/>
</dbReference>
<protein>
    <recommendedName>
        <fullName evidence="5">HTH lysR-type domain-containing protein</fullName>
    </recommendedName>
</protein>
<evidence type="ECO:0000313" key="7">
    <source>
        <dbReference type="Proteomes" id="UP000288028"/>
    </source>
</evidence>
<evidence type="ECO:0000256" key="4">
    <source>
        <dbReference type="ARBA" id="ARBA00023163"/>
    </source>
</evidence>
<comment type="similarity">
    <text evidence="1">Belongs to the LysR transcriptional regulatory family.</text>
</comment>
<dbReference type="PANTHER" id="PTHR30126">
    <property type="entry name" value="HTH-TYPE TRANSCRIPTIONAL REGULATOR"/>
    <property type="match status" value="1"/>
</dbReference>
<evidence type="ECO:0000256" key="1">
    <source>
        <dbReference type="ARBA" id="ARBA00009437"/>
    </source>
</evidence>
<evidence type="ECO:0000256" key="3">
    <source>
        <dbReference type="ARBA" id="ARBA00023125"/>
    </source>
</evidence>
<evidence type="ECO:0000256" key="2">
    <source>
        <dbReference type="ARBA" id="ARBA00023015"/>
    </source>
</evidence>
<keyword evidence="4" id="KW-0804">Transcription</keyword>